<dbReference type="SUPFAM" id="SSF52266">
    <property type="entry name" value="SGNH hydrolase"/>
    <property type="match status" value="1"/>
</dbReference>
<sequence length="571" mass="63683">MINNSQLGPKAPKDPQKKRSGFYIMIDKIIEATARLGEKPAQEIYLDEGRLATNAQFVGGVNDEKIIELLKDCEGVHKLVHSIGVSVTTSDDVGTIDFVFQNYGKVDRYGGGTCIKVPCTRNGDEVILKLEDYEWLADDDVVGKMAFEFEKPGLTAKVTVKIYLKNGYEVPEITVDPPVEFGSGKYNSMISKSLLNMGNNRRLKAAIDKAREGEDVTIAYIGGSITQGAGAKPIHTECYAYRSFVKFKEMYGKNSGDNVRFVKAGVGGTPSELGMIRYDRDVLRDGKVKPDIVVVEFAVNDEGDETKGICYESLILNILSCENKPAVVLLFSVFANDWNLQERLSQVGRLYDLPMVSISDAVVEQFKFTKEEGNIITKRQFFYDIYHPTNDGHAIMTDCLAYLLEQTANSSLDEKDVSLDKEPVIGNSFVGIHLIDKKDNECGAVIEQGSFKETDEELQFVEMDDNPLGIPQFPYNWMHTPDSGDDSFHLKVNSRSLLLVFKDSGRMDFGKADVYVDGTFVLTADPKAVGWTHCNAVILYQEESIREHNVEIKISEDSKGKYFTILGFGYN</sequence>
<dbReference type="EMBL" id="MZGT01000002">
    <property type="protein sequence ID" value="OPJ66093.1"/>
    <property type="molecule type" value="Genomic_DNA"/>
</dbReference>
<dbReference type="Proteomes" id="UP000191056">
    <property type="component" value="Unassembled WGS sequence"/>
</dbReference>
<dbReference type="CDD" id="cd00229">
    <property type="entry name" value="SGNH_hydrolase"/>
    <property type="match status" value="1"/>
</dbReference>
<dbReference type="RefSeq" id="WP_079437786.1">
    <property type="nucleotide sequence ID" value="NZ_MZGT01000002.1"/>
</dbReference>
<keyword evidence="3" id="KW-1185">Reference proteome</keyword>
<dbReference type="OrthoDB" id="8233337at2"/>
<proteinExistence type="predicted"/>
<accession>A0A1V4J1P7</accession>
<protein>
    <recommendedName>
        <fullName evidence="1">SGNH hydrolase-type esterase domain-containing protein</fullName>
    </recommendedName>
</protein>
<dbReference type="Gene3D" id="3.40.50.1110">
    <property type="entry name" value="SGNH hydrolase"/>
    <property type="match status" value="1"/>
</dbReference>
<dbReference type="PANTHER" id="PTHR34407">
    <property type="entry name" value="EXPRESSED PROTEIN"/>
    <property type="match status" value="1"/>
</dbReference>
<organism evidence="2 3">
    <name type="scientific">Clostridium chromiireducens</name>
    <dbReference type="NCBI Taxonomy" id="225345"/>
    <lineage>
        <taxon>Bacteria</taxon>
        <taxon>Bacillati</taxon>
        <taxon>Bacillota</taxon>
        <taxon>Clostridia</taxon>
        <taxon>Eubacteriales</taxon>
        <taxon>Clostridiaceae</taxon>
        <taxon>Clostridium</taxon>
    </lineage>
</organism>
<comment type="caution">
    <text evidence="2">The sequence shown here is derived from an EMBL/GenBank/DDBJ whole genome shotgun (WGS) entry which is preliminary data.</text>
</comment>
<evidence type="ECO:0000313" key="2">
    <source>
        <dbReference type="EMBL" id="OPJ66093.1"/>
    </source>
</evidence>
<dbReference type="PANTHER" id="PTHR34407:SF1">
    <property type="entry name" value="SGNH HYDROLASE-TYPE ESTERASE DOMAIN-CONTAINING PROTEIN"/>
    <property type="match status" value="1"/>
</dbReference>
<feature type="domain" description="SGNH hydrolase-type esterase" evidence="1">
    <location>
        <begin position="221"/>
        <end position="395"/>
    </location>
</feature>
<dbReference type="AlphaFoldDB" id="A0A1V4J1P7"/>
<gene>
    <name evidence="2" type="ORF">CLCHR_01940</name>
</gene>
<evidence type="ECO:0000313" key="3">
    <source>
        <dbReference type="Proteomes" id="UP000191056"/>
    </source>
</evidence>
<dbReference type="InterPro" id="IPR036514">
    <property type="entry name" value="SGNH_hydro_sf"/>
</dbReference>
<dbReference type="InterPro" id="IPR013830">
    <property type="entry name" value="SGNH_hydro"/>
</dbReference>
<evidence type="ECO:0000259" key="1">
    <source>
        <dbReference type="Pfam" id="PF13472"/>
    </source>
</evidence>
<dbReference type="STRING" id="225345.CLCHR_01940"/>
<dbReference type="Pfam" id="PF13472">
    <property type="entry name" value="Lipase_GDSL_2"/>
    <property type="match status" value="1"/>
</dbReference>
<reference evidence="2 3" key="1">
    <citation type="submission" date="2017-03" db="EMBL/GenBank/DDBJ databases">
        <title>Genome sequence of Clostridium chromiireducens DSM 23318.</title>
        <authorList>
            <person name="Poehlein A."/>
            <person name="Daniel R."/>
        </authorList>
    </citation>
    <scope>NUCLEOTIDE SEQUENCE [LARGE SCALE GENOMIC DNA]</scope>
    <source>
        <strain evidence="2 3">DSM 23318</strain>
    </source>
</reference>
<name>A0A1V4J1P7_9CLOT</name>